<dbReference type="PANTHER" id="PTHR14494:SF0">
    <property type="entry name" value="ALADIN"/>
    <property type="match status" value="1"/>
</dbReference>
<reference evidence="2 3" key="1">
    <citation type="submission" date="2024-03" db="EMBL/GenBank/DDBJ databases">
        <title>Adaptation during the transition from Ophiocordyceps entomopathogen to insect associate is accompanied by gene loss and intensified selection.</title>
        <authorList>
            <person name="Ward C.M."/>
            <person name="Onetto C.A."/>
            <person name="Borneman A.R."/>
        </authorList>
    </citation>
    <scope>NUCLEOTIDE SEQUENCE [LARGE SCALE GENOMIC DNA]</scope>
    <source>
        <strain evidence="2">AWRI1</strain>
        <tissue evidence="2">Single Adult Female</tissue>
    </source>
</reference>
<name>A0AAN9TC89_9HEMI</name>
<sequence>MLSLSRFSDFQENGHVATCEVDGKVKYCMPSETDTTISRLVPFVSGLPNVSFPDGSISNKSAKYTAASPKELFLSPEDTRWSKIKTAWFEKGLLSAILVSFETQLQDNFRILSKTSQWFSRFYGKYFSRVNVEGHEDVILPEYCSCKNWKNGIRCVKWHPHCNKFAIVSAKDEVHVYSTGSSFTSVLKHRKQQYITCIAWRPLSASDLAVGCSEGVYVWNIEPNSIVTRPSITCATLLSKPGHKYVTSVSWNQQGNLLVSASVCDRTMYVWDVSMEVAVPLQKYGGGIPVLVSWSPTSEHVFASTTNILFRIWSSVTWTCDNWYTGSSRVKCVCWSADGSVLLFTTTTEPIIYAIMVSSAFNLFSNSVSGNGSAICVADLSKQELPNGDLLGGTIVDMTWDSSGKLLAVIFKDSNLIPVFSTTICARPKVLQLSPRCLIRGRLNESPNCIDFQKNLKNGTNLTIAWSSGRIQYFPFYSSENSTFV</sequence>
<proteinExistence type="predicted"/>
<protein>
    <recommendedName>
        <fullName evidence="1">Aladin seven-bladed propeller domain-containing protein</fullName>
    </recommendedName>
</protein>
<dbReference type="EMBL" id="JBBCAQ010000035">
    <property type="protein sequence ID" value="KAK7577995.1"/>
    <property type="molecule type" value="Genomic_DNA"/>
</dbReference>
<dbReference type="Pfam" id="PF25460">
    <property type="entry name" value="Beta-prop_Aladin"/>
    <property type="match status" value="1"/>
</dbReference>
<dbReference type="InterPro" id="IPR036322">
    <property type="entry name" value="WD40_repeat_dom_sf"/>
</dbReference>
<dbReference type="Proteomes" id="UP001367676">
    <property type="component" value="Unassembled WGS sequence"/>
</dbReference>
<comment type="caution">
    <text evidence="2">The sequence shown here is derived from an EMBL/GenBank/DDBJ whole genome shotgun (WGS) entry which is preliminary data.</text>
</comment>
<dbReference type="SUPFAM" id="SSF50978">
    <property type="entry name" value="WD40 repeat-like"/>
    <property type="match status" value="1"/>
</dbReference>
<dbReference type="Gene3D" id="2.130.10.10">
    <property type="entry name" value="YVTN repeat-like/Quinoprotein amine dehydrogenase"/>
    <property type="match status" value="2"/>
</dbReference>
<dbReference type="SMART" id="SM00320">
    <property type="entry name" value="WD40"/>
    <property type="match status" value="4"/>
</dbReference>
<dbReference type="GO" id="GO:0006913">
    <property type="term" value="P:nucleocytoplasmic transport"/>
    <property type="evidence" value="ECO:0007669"/>
    <property type="project" value="TreeGrafter"/>
</dbReference>
<evidence type="ECO:0000259" key="1">
    <source>
        <dbReference type="Pfam" id="PF25460"/>
    </source>
</evidence>
<dbReference type="InterPro" id="IPR015943">
    <property type="entry name" value="WD40/YVTN_repeat-like_dom_sf"/>
</dbReference>
<keyword evidence="3" id="KW-1185">Reference proteome</keyword>
<evidence type="ECO:0000313" key="3">
    <source>
        <dbReference type="Proteomes" id="UP001367676"/>
    </source>
</evidence>
<gene>
    <name evidence="2" type="ORF">V9T40_010200</name>
</gene>
<dbReference type="InterPro" id="IPR045139">
    <property type="entry name" value="Aladin"/>
</dbReference>
<organism evidence="2 3">
    <name type="scientific">Parthenolecanium corni</name>
    <dbReference type="NCBI Taxonomy" id="536013"/>
    <lineage>
        <taxon>Eukaryota</taxon>
        <taxon>Metazoa</taxon>
        <taxon>Ecdysozoa</taxon>
        <taxon>Arthropoda</taxon>
        <taxon>Hexapoda</taxon>
        <taxon>Insecta</taxon>
        <taxon>Pterygota</taxon>
        <taxon>Neoptera</taxon>
        <taxon>Paraneoptera</taxon>
        <taxon>Hemiptera</taxon>
        <taxon>Sternorrhyncha</taxon>
        <taxon>Coccoidea</taxon>
        <taxon>Coccidae</taxon>
        <taxon>Parthenolecanium</taxon>
    </lineage>
</organism>
<evidence type="ECO:0000313" key="2">
    <source>
        <dbReference type="EMBL" id="KAK7577995.1"/>
    </source>
</evidence>
<dbReference type="AlphaFoldDB" id="A0AAN9TC89"/>
<dbReference type="InterPro" id="IPR001680">
    <property type="entry name" value="WD40_rpt"/>
</dbReference>
<accession>A0AAN9TC89</accession>
<dbReference type="GO" id="GO:0005643">
    <property type="term" value="C:nuclear pore"/>
    <property type="evidence" value="ECO:0007669"/>
    <property type="project" value="TreeGrafter"/>
</dbReference>
<dbReference type="InterPro" id="IPR057403">
    <property type="entry name" value="Beta-prop_Aladin"/>
</dbReference>
<dbReference type="PANTHER" id="PTHR14494">
    <property type="entry name" value="ALADIN/ADRACALIN/AAAS"/>
    <property type="match status" value="1"/>
</dbReference>
<feature type="domain" description="Aladin seven-bladed propeller" evidence="1">
    <location>
        <begin position="139"/>
        <end position="477"/>
    </location>
</feature>